<dbReference type="Pfam" id="PF00293">
    <property type="entry name" value="NUDIX"/>
    <property type="match status" value="1"/>
</dbReference>
<accession>A0A2V4AYF0</accession>
<dbReference type="GO" id="GO:0005829">
    <property type="term" value="C:cytosol"/>
    <property type="evidence" value="ECO:0007669"/>
    <property type="project" value="TreeGrafter"/>
</dbReference>
<dbReference type="PANTHER" id="PTHR11839">
    <property type="entry name" value="UDP/ADP-SUGAR PYROPHOSPHATASE"/>
    <property type="match status" value="1"/>
</dbReference>
<dbReference type="PANTHER" id="PTHR11839:SF18">
    <property type="entry name" value="NUDIX HYDROLASE DOMAIN-CONTAINING PROTEIN"/>
    <property type="match status" value="1"/>
</dbReference>
<sequence length="179" mass="20127">METVGTRQVYSNSWMTVREDRIRRTDGSAGVYGVVDKPDYALVIPLADGRLHLVEQYRYPLGLRRWEFPQGTAPERAEADPLDLAARELREETGLSAGRLVEIGLLDVAPGMSSQRGRIFLATDLTEGSPDREHEEQDMRTGWFERARFEKMVATGEITDAQSIAAYAQLLLWERGQAG</sequence>
<dbReference type="PROSITE" id="PS51462">
    <property type="entry name" value="NUDIX"/>
    <property type="match status" value="1"/>
</dbReference>
<dbReference type="SUPFAM" id="SSF55811">
    <property type="entry name" value="Nudix"/>
    <property type="match status" value="1"/>
</dbReference>
<comment type="cofactor">
    <cofactor evidence="1">
        <name>Mg(2+)</name>
        <dbReference type="ChEBI" id="CHEBI:18420"/>
    </cofactor>
</comment>
<organism evidence="3 4">
    <name type="scientific">Prauserella muralis</name>
    <dbReference type="NCBI Taxonomy" id="588067"/>
    <lineage>
        <taxon>Bacteria</taxon>
        <taxon>Bacillati</taxon>
        <taxon>Actinomycetota</taxon>
        <taxon>Actinomycetes</taxon>
        <taxon>Pseudonocardiales</taxon>
        <taxon>Pseudonocardiaceae</taxon>
        <taxon>Prauserella</taxon>
    </lineage>
</organism>
<dbReference type="AlphaFoldDB" id="A0A2V4AYF0"/>
<dbReference type="CDD" id="cd24161">
    <property type="entry name" value="NUDIX_ADPRase_Ndx2"/>
    <property type="match status" value="1"/>
</dbReference>
<gene>
    <name evidence="3" type="ORF">BAY60_26035</name>
</gene>
<comment type="caution">
    <text evidence="3">The sequence shown here is derived from an EMBL/GenBank/DDBJ whole genome shotgun (WGS) entry which is preliminary data.</text>
</comment>
<dbReference type="GO" id="GO:0016787">
    <property type="term" value="F:hydrolase activity"/>
    <property type="evidence" value="ECO:0007669"/>
    <property type="project" value="UniProtKB-KW"/>
</dbReference>
<keyword evidence="4" id="KW-1185">Reference proteome</keyword>
<protein>
    <submittedName>
        <fullName evidence="3">ADP-ribose pyrophosphatase</fullName>
    </submittedName>
</protein>
<dbReference type="InterPro" id="IPR015797">
    <property type="entry name" value="NUDIX_hydrolase-like_dom_sf"/>
</dbReference>
<dbReference type="GO" id="GO:0006753">
    <property type="term" value="P:nucleoside phosphate metabolic process"/>
    <property type="evidence" value="ECO:0007669"/>
    <property type="project" value="TreeGrafter"/>
</dbReference>
<dbReference type="GO" id="GO:0019693">
    <property type="term" value="P:ribose phosphate metabolic process"/>
    <property type="evidence" value="ECO:0007669"/>
    <property type="project" value="TreeGrafter"/>
</dbReference>
<dbReference type="Gene3D" id="3.90.79.10">
    <property type="entry name" value="Nucleoside Triphosphate Pyrophosphohydrolase"/>
    <property type="match status" value="1"/>
</dbReference>
<evidence type="ECO:0000313" key="4">
    <source>
        <dbReference type="Proteomes" id="UP000249915"/>
    </source>
</evidence>
<dbReference type="InterPro" id="IPR000086">
    <property type="entry name" value="NUDIX_hydrolase_dom"/>
</dbReference>
<name>A0A2V4AYF0_9PSEU</name>
<evidence type="ECO:0000256" key="1">
    <source>
        <dbReference type="ARBA" id="ARBA00001946"/>
    </source>
</evidence>
<dbReference type="OrthoDB" id="177518at2"/>
<dbReference type="Proteomes" id="UP000249915">
    <property type="component" value="Unassembled WGS sequence"/>
</dbReference>
<dbReference type="RefSeq" id="WP_112284143.1">
    <property type="nucleotide sequence ID" value="NZ_MASW01000006.1"/>
</dbReference>
<proteinExistence type="predicted"/>
<reference evidence="3 4" key="1">
    <citation type="submission" date="2016-07" db="EMBL/GenBank/DDBJ databases">
        <title>Draft genome sequence of Prauserella muralis DSM 45305, isolated from a mould-covered wall in an indoor environment.</title>
        <authorList>
            <person name="Ruckert C."/>
            <person name="Albersmeier A."/>
            <person name="Jiang C.-L."/>
            <person name="Jiang Y."/>
            <person name="Kalinowski J."/>
            <person name="Schneider O."/>
            <person name="Winkler A."/>
            <person name="Zotchev S.B."/>
        </authorList>
    </citation>
    <scope>NUCLEOTIDE SEQUENCE [LARGE SCALE GENOMIC DNA]</scope>
    <source>
        <strain evidence="3 4">DSM 45305</strain>
    </source>
</reference>
<evidence type="ECO:0000256" key="2">
    <source>
        <dbReference type="ARBA" id="ARBA00022801"/>
    </source>
</evidence>
<evidence type="ECO:0000313" key="3">
    <source>
        <dbReference type="EMBL" id="PXY20950.1"/>
    </source>
</evidence>
<keyword evidence="2" id="KW-0378">Hydrolase</keyword>
<dbReference type="EMBL" id="MASW01000006">
    <property type="protein sequence ID" value="PXY20950.1"/>
    <property type="molecule type" value="Genomic_DNA"/>
</dbReference>